<dbReference type="Gene3D" id="2.40.160.210">
    <property type="entry name" value="Acyl-CoA thioesterase, double hotdog domain"/>
    <property type="match status" value="1"/>
</dbReference>
<dbReference type="PANTHER" id="PTHR38110">
    <property type="entry name" value="CHROMOSOME 23, WHOLE GENOME SHOTGUN SEQUENCE"/>
    <property type="match status" value="1"/>
</dbReference>
<dbReference type="PANTHER" id="PTHR38110:SF1">
    <property type="entry name" value="THIOESTERASE DOMAIN-CONTAINING PROTEIN"/>
    <property type="match status" value="1"/>
</dbReference>
<evidence type="ECO:0000313" key="4">
    <source>
        <dbReference type="Proteomes" id="UP000473525"/>
    </source>
</evidence>
<proteinExistence type="predicted"/>
<dbReference type="SUPFAM" id="SSF54637">
    <property type="entry name" value="Thioesterase/thiol ester dehydrase-isomerase"/>
    <property type="match status" value="2"/>
</dbReference>
<dbReference type="InterPro" id="IPR049449">
    <property type="entry name" value="TesB_ACOT8-like_N"/>
</dbReference>
<dbReference type="InterPro" id="IPR029069">
    <property type="entry name" value="HotDog_dom_sf"/>
</dbReference>
<organism evidence="3 4">
    <name type="scientific">Nocardioides agri</name>
    <dbReference type="NCBI Taxonomy" id="2682843"/>
    <lineage>
        <taxon>Bacteria</taxon>
        <taxon>Bacillati</taxon>
        <taxon>Actinomycetota</taxon>
        <taxon>Actinomycetes</taxon>
        <taxon>Propionibacteriales</taxon>
        <taxon>Nocardioidaceae</taxon>
        <taxon>Nocardioides</taxon>
    </lineage>
</organism>
<protein>
    <submittedName>
        <fullName evidence="3">Thioesterase family protein</fullName>
    </submittedName>
</protein>
<name>A0A6L6XUL6_9ACTN</name>
<comment type="caution">
    <text evidence="3">The sequence shown here is derived from an EMBL/GenBank/DDBJ whole genome shotgun (WGS) entry which is preliminary data.</text>
</comment>
<dbReference type="RefSeq" id="WP_181645429.1">
    <property type="nucleotide sequence ID" value="NZ_WSEK01000004.1"/>
</dbReference>
<dbReference type="Pfam" id="PF13622">
    <property type="entry name" value="4HBT_3"/>
    <property type="match status" value="1"/>
</dbReference>
<dbReference type="InterPro" id="IPR052389">
    <property type="entry name" value="Sec_Metab_Biosynth-Assoc"/>
</dbReference>
<evidence type="ECO:0000259" key="2">
    <source>
        <dbReference type="Pfam" id="PF20789"/>
    </source>
</evidence>
<sequence length="274" mass="29361">MTFELDAHIAVRSQGDGRYAADLDPGWVVGGGVNGGYLLALMGNALRASFPAKPDPLAVSAYYLSAASPGPATVAVDVRREGGSVGTASAELRQGDGADEQVRIAALATYGDLDRLGDDVGTTAEEPHLPPPDECVANTFAPREILELAPMMARFDMRFHPEHVGWAVGQPSGRGEIAAWFRLVDGREPDPVSLLMVVDALPPVTFDLGLMGWAPTLELTAHVRARPAPGWLKVRHATRNLAGGMFEEDCEVWDSAGRLVAQSRQLARQPRPHR</sequence>
<dbReference type="InterPro" id="IPR049450">
    <property type="entry name" value="ACOT8-like_C"/>
</dbReference>
<feature type="domain" description="Acyl-CoA thioesterase-like C-terminal" evidence="2">
    <location>
        <begin position="132"/>
        <end position="267"/>
    </location>
</feature>
<accession>A0A6L6XUL6</accession>
<evidence type="ECO:0000313" key="3">
    <source>
        <dbReference type="EMBL" id="MVQ50889.1"/>
    </source>
</evidence>
<gene>
    <name evidence="3" type="ORF">GON03_17015</name>
</gene>
<dbReference type="Proteomes" id="UP000473525">
    <property type="component" value="Unassembled WGS sequence"/>
</dbReference>
<dbReference type="AlphaFoldDB" id="A0A6L6XUL6"/>
<feature type="domain" description="Acyl-CoA thioesterase-like N-terminal HotDog" evidence="1">
    <location>
        <begin position="24"/>
        <end position="111"/>
    </location>
</feature>
<dbReference type="EMBL" id="WSEK01000004">
    <property type="protein sequence ID" value="MVQ50889.1"/>
    <property type="molecule type" value="Genomic_DNA"/>
</dbReference>
<dbReference type="Pfam" id="PF20789">
    <property type="entry name" value="4HBT_3C"/>
    <property type="match status" value="1"/>
</dbReference>
<keyword evidence="4" id="KW-1185">Reference proteome</keyword>
<evidence type="ECO:0000259" key="1">
    <source>
        <dbReference type="Pfam" id="PF13622"/>
    </source>
</evidence>
<dbReference type="InterPro" id="IPR042171">
    <property type="entry name" value="Acyl-CoA_hotdog"/>
</dbReference>
<reference evidence="3 4" key="1">
    <citation type="submission" date="2019-12" db="EMBL/GenBank/DDBJ databases">
        <authorList>
            <person name="Huq M.A."/>
        </authorList>
    </citation>
    <scope>NUCLEOTIDE SEQUENCE [LARGE SCALE GENOMIC DNA]</scope>
    <source>
        <strain evidence="3 4">MAH-18</strain>
    </source>
</reference>